<evidence type="ECO:0000256" key="4">
    <source>
        <dbReference type="ARBA" id="ARBA00022701"/>
    </source>
</evidence>
<comment type="similarity">
    <text evidence="10">Belongs to the dynein light chain LC1-type family.</text>
</comment>
<name>A0A6B0RRZ0_9CETA</name>
<dbReference type="GO" id="GO:0030286">
    <property type="term" value="C:dynein complex"/>
    <property type="evidence" value="ECO:0007669"/>
    <property type="project" value="UniProtKB-KW"/>
</dbReference>
<evidence type="ECO:0000256" key="10">
    <source>
        <dbReference type="ARBA" id="ARBA00049659"/>
    </source>
</evidence>
<evidence type="ECO:0000256" key="8">
    <source>
        <dbReference type="ARBA" id="ARBA00023212"/>
    </source>
</evidence>
<dbReference type="Proteomes" id="UP000322234">
    <property type="component" value="Unassembled WGS sequence"/>
</dbReference>
<protein>
    <recommendedName>
        <fullName evidence="11">Dynein axonemal light chain 1</fullName>
    </recommendedName>
</protein>
<dbReference type="GO" id="GO:0005874">
    <property type="term" value="C:microtubule"/>
    <property type="evidence" value="ECO:0007669"/>
    <property type="project" value="UniProtKB-KW"/>
</dbReference>
<dbReference type="InterPro" id="IPR032675">
    <property type="entry name" value="LRR_dom_sf"/>
</dbReference>
<evidence type="ECO:0000313" key="17">
    <source>
        <dbReference type="Proteomes" id="UP000322234"/>
    </source>
</evidence>
<dbReference type="FunFam" id="3.40.50.1820:FF:000024">
    <property type="entry name" value="acyl-coenzyme A thioesterase 4"/>
    <property type="match status" value="1"/>
</dbReference>
<evidence type="ECO:0000256" key="2">
    <source>
        <dbReference type="ARBA" id="ARBA00022490"/>
    </source>
</evidence>
<feature type="domain" description="BAAT/Acyl-CoA thioester hydrolase C-terminal" evidence="15">
    <location>
        <begin position="127"/>
        <end position="309"/>
    </location>
</feature>
<comment type="caution">
    <text evidence="16">The sequence shown here is derived from an EMBL/GenBank/DDBJ whole genome shotgun (WGS) entry which is preliminary data.</text>
</comment>
<keyword evidence="6" id="KW-0243">Dynein</keyword>
<dbReference type="InterPro" id="IPR014940">
    <property type="entry name" value="BAAT_C"/>
</dbReference>
<evidence type="ECO:0000256" key="13">
    <source>
        <dbReference type="ARBA" id="ARBA00063364"/>
    </source>
</evidence>
<keyword evidence="2" id="KW-0963">Cytoplasm</keyword>
<dbReference type="GO" id="GO:0005930">
    <property type="term" value="C:axoneme"/>
    <property type="evidence" value="ECO:0007669"/>
    <property type="project" value="UniProtKB-SubCell"/>
</dbReference>
<organism evidence="16 17">
    <name type="scientific">Bos mutus</name>
    <name type="common">wild yak</name>
    <dbReference type="NCBI Taxonomy" id="72004"/>
    <lineage>
        <taxon>Eukaryota</taxon>
        <taxon>Metazoa</taxon>
        <taxon>Chordata</taxon>
        <taxon>Craniata</taxon>
        <taxon>Vertebrata</taxon>
        <taxon>Euteleostomi</taxon>
        <taxon>Mammalia</taxon>
        <taxon>Eutheria</taxon>
        <taxon>Laurasiatheria</taxon>
        <taxon>Artiodactyla</taxon>
        <taxon>Ruminantia</taxon>
        <taxon>Pecora</taxon>
        <taxon>Bovidae</taxon>
        <taxon>Bovinae</taxon>
        <taxon>Bos</taxon>
    </lineage>
</organism>
<evidence type="ECO:0000256" key="9">
    <source>
        <dbReference type="ARBA" id="ARBA00023273"/>
    </source>
</evidence>
<evidence type="ECO:0000256" key="1">
    <source>
        <dbReference type="ARBA" id="ARBA00004430"/>
    </source>
</evidence>
<evidence type="ECO:0000256" key="12">
    <source>
        <dbReference type="ARBA" id="ARBA00058044"/>
    </source>
</evidence>
<comment type="function">
    <text evidence="12">Part of the multisubunit axonemal ATPase complexes that generate the force for cilia motility and govern beat frequency. Component of the outer arm dynein (ODA). May be involved in a mechanosensory feedback mechanism controlling ODA activity based on external conformational cues by tethering the outer arm dynein heavy chain (DNAH5) to the microtubule within the axoneme. Important for ciliary function in the airways and for the function of the cilia that produce the nodal flow essential for the determination of the left-right asymmetry.</text>
</comment>
<dbReference type="Gene3D" id="2.60.40.2240">
    <property type="entry name" value="Acyl-CoA thioester hydrolase/BAAT N-terminal domain"/>
    <property type="match status" value="1"/>
</dbReference>
<dbReference type="InterPro" id="IPR006862">
    <property type="entry name" value="Thio_Ohase/aa_AcTrfase"/>
</dbReference>
<dbReference type="EMBL" id="VBQZ03000071">
    <property type="protein sequence ID" value="MXQ91467.1"/>
    <property type="molecule type" value="Genomic_DNA"/>
</dbReference>
<keyword evidence="4" id="KW-0493">Microtubule</keyword>
<evidence type="ECO:0000256" key="11">
    <source>
        <dbReference type="ARBA" id="ARBA00049760"/>
    </source>
</evidence>
<dbReference type="FunFam" id="3.80.10.10:FF:000049">
    <property type="entry name" value="Dynein light chain 1"/>
    <property type="match status" value="1"/>
</dbReference>
<evidence type="ECO:0000259" key="15">
    <source>
        <dbReference type="Pfam" id="PF08840"/>
    </source>
</evidence>
<dbReference type="Pfam" id="PF08840">
    <property type="entry name" value="BAAT_C"/>
    <property type="match status" value="1"/>
</dbReference>
<evidence type="ECO:0000313" key="16">
    <source>
        <dbReference type="EMBL" id="MXQ91467.1"/>
    </source>
</evidence>
<dbReference type="InterPro" id="IPR042490">
    <property type="entry name" value="Thio_Ohase/BAAT_N"/>
</dbReference>
<keyword evidence="7" id="KW-0505">Motor protein</keyword>
<dbReference type="PROSITE" id="PS51450">
    <property type="entry name" value="LRR"/>
    <property type="match status" value="3"/>
</dbReference>
<dbReference type="Gene3D" id="3.40.50.1820">
    <property type="entry name" value="alpha/beta hydrolase"/>
    <property type="match status" value="1"/>
</dbReference>
<evidence type="ECO:0000256" key="6">
    <source>
        <dbReference type="ARBA" id="ARBA00023017"/>
    </source>
</evidence>
<dbReference type="PANTHER" id="PTHR10824">
    <property type="entry name" value="ACYL-COENZYME A THIOESTERASE-RELATED"/>
    <property type="match status" value="1"/>
</dbReference>
<dbReference type="InterPro" id="IPR029058">
    <property type="entry name" value="AB_hydrolase_fold"/>
</dbReference>
<evidence type="ECO:0000259" key="14">
    <source>
        <dbReference type="Pfam" id="PF04775"/>
    </source>
</evidence>
<dbReference type="GO" id="GO:0047617">
    <property type="term" value="F:fatty acyl-CoA hydrolase activity"/>
    <property type="evidence" value="ECO:0007669"/>
    <property type="project" value="TreeGrafter"/>
</dbReference>
<keyword evidence="5" id="KW-0677">Repeat</keyword>
<dbReference type="GO" id="GO:0006631">
    <property type="term" value="P:fatty acid metabolic process"/>
    <property type="evidence" value="ECO:0007669"/>
    <property type="project" value="TreeGrafter"/>
</dbReference>
<comment type="subcellular location">
    <subcellularLocation>
        <location evidence="1">Cytoplasm</location>
        <location evidence="1">Cytoskeleton</location>
        <location evidence="1">Cilium axoneme</location>
    </subcellularLocation>
</comment>
<dbReference type="PANTHER" id="PTHR10824:SF17">
    <property type="entry name" value="ACYL-COENZYME A THIOESTERASE 6"/>
    <property type="match status" value="1"/>
</dbReference>
<keyword evidence="3" id="KW-0433">Leucine-rich repeat</keyword>
<keyword evidence="8" id="KW-0206">Cytoskeleton</keyword>
<evidence type="ECO:0000256" key="5">
    <source>
        <dbReference type="ARBA" id="ARBA00022737"/>
    </source>
</evidence>
<gene>
    <name evidence="16" type="ORF">E5288_WYG004598</name>
</gene>
<dbReference type="AlphaFoldDB" id="A0A6B0RRZ0"/>
<dbReference type="GO" id="GO:0006637">
    <property type="term" value="P:acyl-CoA metabolic process"/>
    <property type="evidence" value="ECO:0007669"/>
    <property type="project" value="TreeGrafter"/>
</dbReference>
<dbReference type="SMART" id="SM00365">
    <property type="entry name" value="LRR_SD22"/>
    <property type="match status" value="4"/>
</dbReference>
<comment type="subunit">
    <text evidence="13">Interacts with ZMYND10 (via C-terminus). Interacts with DNAH5, a outer arm dynein heavy chain. Interacts with tubulin located within the A-tubule of the outer doublets in a ATP-independent manner.</text>
</comment>
<dbReference type="SUPFAM" id="SSF53474">
    <property type="entry name" value="alpha/beta-Hydrolases"/>
    <property type="match status" value="1"/>
</dbReference>
<feature type="domain" description="Acyl-CoA thioester hydrolase/bile acid-CoA amino acid N-acetyltransferase" evidence="14">
    <location>
        <begin position="1"/>
        <end position="63"/>
    </location>
</feature>
<proteinExistence type="inferred from homology"/>
<dbReference type="SUPFAM" id="SSF52058">
    <property type="entry name" value="L domain-like"/>
    <property type="match status" value="1"/>
</dbReference>
<accession>A0A6B0RRZ0</accession>
<keyword evidence="17" id="KW-1185">Reference proteome</keyword>
<evidence type="ECO:0000256" key="3">
    <source>
        <dbReference type="ARBA" id="ARBA00022614"/>
    </source>
</evidence>
<keyword evidence="9" id="KW-0966">Cell projection</keyword>
<dbReference type="Pfam" id="PF04775">
    <property type="entry name" value="Bile_Hydr_Trans"/>
    <property type="match status" value="1"/>
</dbReference>
<dbReference type="Gene3D" id="3.80.10.10">
    <property type="entry name" value="Ribonuclease Inhibitor"/>
    <property type="match status" value="1"/>
</dbReference>
<sequence>MGLFWALEPEEPLTRLVKRDVQTPFVVELEVLDGHEPEAQRLLGRAVHKRDFLAPGVRRESVRAGRVRATLFLPPGSKPFPGILDLFGSSGGLCEYRASLLAGHGFAVLALAYFRFEDLPEHLNDVCLEYFEEAVNFMLQHPKVKGPGVGLLGFSKGGDLCLSMASFLKGITATIVINACVANTLAPLRYKDMIIPELSYDLEKYTITESGFLNFVDIWGNPLEKTNHQSLIPLEKAQGPFLFIVSMDDHNWKSEVYARIASERLQAHGKDRPQIIYYPGTGHCIDPPYFPLCRASVHAVLGQPVFHGALLSQAKATTIKEALARWEEKTSQKPSEAREIKLYAQIPPIEKMDASLSTLSNCEKLSLSTNCIEKIANLNGLKNLRILSLGRNNIKNLNGLEAVGDTLEELWISYNFIEKLKGIHVMKKLKILYMSNNLVKDWAEFVKLAELPCLEDLVFVGNPLEEKHSAEGNWVEEATKRVPKLKKLDGTPVIKEDEEEDN</sequence>
<evidence type="ECO:0000256" key="7">
    <source>
        <dbReference type="ARBA" id="ARBA00023175"/>
    </source>
</evidence>
<reference evidence="16" key="1">
    <citation type="submission" date="2019-10" db="EMBL/GenBank/DDBJ databases">
        <title>The sequence and de novo assembly of the wild yak genome.</title>
        <authorList>
            <person name="Liu Y."/>
        </authorList>
    </citation>
    <scope>NUCLEOTIDE SEQUENCE [LARGE SCALE GENOMIC DNA]</scope>
    <source>
        <strain evidence="16">WY2019</strain>
    </source>
</reference>
<dbReference type="InterPro" id="IPR001611">
    <property type="entry name" value="Leu-rich_rpt"/>
</dbReference>